<accession>A0A4Y7QL52</accession>
<name>A0A4Y7QL52_9AGAM</name>
<proteinExistence type="predicted"/>
<organism evidence="2 3">
    <name type="scientific">Rickenella mellea</name>
    <dbReference type="NCBI Taxonomy" id="50990"/>
    <lineage>
        <taxon>Eukaryota</taxon>
        <taxon>Fungi</taxon>
        <taxon>Dikarya</taxon>
        <taxon>Basidiomycota</taxon>
        <taxon>Agaricomycotina</taxon>
        <taxon>Agaricomycetes</taxon>
        <taxon>Hymenochaetales</taxon>
        <taxon>Rickenellaceae</taxon>
        <taxon>Rickenella</taxon>
    </lineage>
</organism>
<dbReference type="InterPro" id="IPR043519">
    <property type="entry name" value="NT_sf"/>
</dbReference>
<gene>
    <name evidence="2" type="ORF">BD410DRAFT_781881</name>
</gene>
<evidence type="ECO:0000313" key="2">
    <source>
        <dbReference type="EMBL" id="TDL27951.1"/>
    </source>
</evidence>
<protein>
    <submittedName>
        <fullName evidence="2">Uncharacterized protein</fullName>
    </submittedName>
</protein>
<feature type="region of interest" description="Disordered" evidence="1">
    <location>
        <begin position="1"/>
        <end position="21"/>
    </location>
</feature>
<dbReference type="Gene3D" id="3.30.460.10">
    <property type="entry name" value="Beta Polymerase, domain 2"/>
    <property type="match status" value="1"/>
</dbReference>
<reference evidence="2 3" key="1">
    <citation type="submission" date="2018-06" db="EMBL/GenBank/DDBJ databases">
        <title>A transcriptomic atlas of mushroom development highlights an independent origin of complex multicellularity.</title>
        <authorList>
            <consortium name="DOE Joint Genome Institute"/>
            <person name="Krizsan K."/>
            <person name="Almasi E."/>
            <person name="Merenyi Z."/>
            <person name="Sahu N."/>
            <person name="Viragh M."/>
            <person name="Koszo T."/>
            <person name="Mondo S."/>
            <person name="Kiss B."/>
            <person name="Balint B."/>
            <person name="Kues U."/>
            <person name="Barry K."/>
            <person name="Hegedus J.C."/>
            <person name="Henrissat B."/>
            <person name="Johnson J."/>
            <person name="Lipzen A."/>
            <person name="Ohm R."/>
            <person name="Nagy I."/>
            <person name="Pangilinan J."/>
            <person name="Yan J."/>
            <person name="Xiong Y."/>
            <person name="Grigoriev I.V."/>
            <person name="Hibbett D.S."/>
            <person name="Nagy L.G."/>
        </authorList>
    </citation>
    <scope>NUCLEOTIDE SEQUENCE [LARGE SCALE GENOMIC DNA]</scope>
    <source>
        <strain evidence="2 3">SZMC22713</strain>
    </source>
</reference>
<dbReference type="CDD" id="cd05403">
    <property type="entry name" value="NT_KNTase_like"/>
    <property type="match status" value="1"/>
</dbReference>
<keyword evidence="3" id="KW-1185">Reference proteome</keyword>
<dbReference type="Proteomes" id="UP000294933">
    <property type="component" value="Unassembled WGS sequence"/>
</dbReference>
<evidence type="ECO:0000313" key="3">
    <source>
        <dbReference type="Proteomes" id="UP000294933"/>
    </source>
</evidence>
<dbReference type="AlphaFoldDB" id="A0A4Y7QL52"/>
<dbReference type="EMBL" id="ML170158">
    <property type="protein sequence ID" value="TDL27951.1"/>
    <property type="molecule type" value="Genomic_DNA"/>
</dbReference>
<sequence>MNNTAQNQGEPDGSPLHWQPAPLQCLSGDVPTTKLTADGLKTLSQCVFEQATSLSTHLKWACIYGSVGKGTQKPDSSVNFLVCYDSGKPQEDAFVTQWIEDRLNVILGREVDVIEYVQGDEAMGFQQMEALLTGVQVFGSSAWVQPSVVFAEEKLKEGYMPTKQALPLATSVHERLPNSSNFTITTTRSHRKLRESILIDCETIRTTVMLPNNPFYLELSRTFCGFLSHEELIRTAADELQAKKLQMMDKSTEEGDSDADMDDWQHPGRYTQSRELGELWKVLSDRFSFVWQLQRLVKRADEIAERTGIKLNP</sequence>
<dbReference type="VEuPathDB" id="FungiDB:BD410DRAFT_781881"/>
<evidence type="ECO:0000256" key="1">
    <source>
        <dbReference type="SAM" id="MobiDB-lite"/>
    </source>
</evidence>
<dbReference type="OrthoDB" id="3261616at2759"/>
<dbReference type="SUPFAM" id="SSF81301">
    <property type="entry name" value="Nucleotidyltransferase"/>
    <property type="match status" value="1"/>
</dbReference>